<evidence type="ECO:0000256" key="1">
    <source>
        <dbReference type="ARBA" id="ARBA00004370"/>
    </source>
</evidence>
<dbReference type="GO" id="GO:0008289">
    <property type="term" value="F:lipid binding"/>
    <property type="evidence" value="ECO:0007669"/>
    <property type="project" value="UniProtKB-KW"/>
</dbReference>
<keyword evidence="8" id="KW-1185">Reference proteome</keyword>
<dbReference type="InterPro" id="IPR044562">
    <property type="entry name" value="CAR1-11"/>
</dbReference>
<dbReference type="GO" id="GO:0005096">
    <property type="term" value="F:GTPase activator activity"/>
    <property type="evidence" value="ECO:0007669"/>
    <property type="project" value="UniProtKB-KW"/>
</dbReference>
<gene>
    <name evidence="7" type="ORF">FNV43_RR26704</name>
</gene>
<evidence type="ECO:0000313" key="7">
    <source>
        <dbReference type="EMBL" id="KAF3431968.1"/>
    </source>
</evidence>
<keyword evidence="3" id="KW-0479">Metal-binding</keyword>
<dbReference type="AlphaFoldDB" id="A0A8K0GPG6"/>
<protein>
    <submittedName>
        <fullName evidence="7">Uncharacterized protein</fullName>
    </submittedName>
</protein>
<dbReference type="GO" id="GO:0046872">
    <property type="term" value="F:metal ion binding"/>
    <property type="evidence" value="ECO:0007669"/>
    <property type="project" value="UniProtKB-KW"/>
</dbReference>
<keyword evidence="2" id="KW-0343">GTPase activation</keyword>
<comment type="subcellular location">
    <subcellularLocation>
        <location evidence="1">Membrane</location>
    </subcellularLocation>
</comment>
<organism evidence="7 8">
    <name type="scientific">Rhamnella rubrinervis</name>
    <dbReference type="NCBI Taxonomy" id="2594499"/>
    <lineage>
        <taxon>Eukaryota</taxon>
        <taxon>Viridiplantae</taxon>
        <taxon>Streptophyta</taxon>
        <taxon>Embryophyta</taxon>
        <taxon>Tracheophyta</taxon>
        <taxon>Spermatophyta</taxon>
        <taxon>Magnoliopsida</taxon>
        <taxon>eudicotyledons</taxon>
        <taxon>Gunneridae</taxon>
        <taxon>Pentapetalae</taxon>
        <taxon>rosids</taxon>
        <taxon>fabids</taxon>
        <taxon>Rosales</taxon>
        <taxon>Rhamnaceae</taxon>
        <taxon>rhamnoid group</taxon>
        <taxon>Rhamneae</taxon>
        <taxon>Rhamnella</taxon>
    </lineage>
</organism>
<dbReference type="OrthoDB" id="73919at2759"/>
<comment type="caution">
    <text evidence="7">The sequence shown here is derived from an EMBL/GenBank/DDBJ whole genome shotgun (WGS) entry which is preliminary data.</text>
</comment>
<dbReference type="EMBL" id="VOIH02000012">
    <property type="protein sequence ID" value="KAF3431968.1"/>
    <property type="molecule type" value="Genomic_DNA"/>
</dbReference>
<dbReference type="PANTHER" id="PTHR45933">
    <property type="entry name" value="PROTEIN C2-DOMAIN ABA-RELATED 4"/>
    <property type="match status" value="1"/>
</dbReference>
<name>A0A8K0GPG6_9ROSA</name>
<evidence type="ECO:0000256" key="3">
    <source>
        <dbReference type="ARBA" id="ARBA00022723"/>
    </source>
</evidence>
<evidence type="ECO:0000256" key="4">
    <source>
        <dbReference type="ARBA" id="ARBA00022837"/>
    </source>
</evidence>
<dbReference type="GO" id="GO:0016020">
    <property type="term" value="C:membrane"/>
    <property type="evidence" value="ECO:0007669"/>
    <property type="project" value="UniProtKB-SubCell"/>
</dbReference>
<proteinExistence type="predicted"/>
<dbReference type="Proteomes" id="UP000796880">
    <property type="component" value="Unassembled WGS sequence"/>
</dbReference>
<dbReference type="PANTHER" id="PTHR45933:SF12">
    <property type="entry name" value="PROTEIN C2-DOMAIN ABA-RELATED 9"/>
    <property type="match status" value="1"/>
</dbReference>
<keyword evidence="5" id="KW-0446">Lipid-binding</keyword>
<sequence length="103" mass="11466">MQRLKTPVIKKTAILSGIPIDTCYFKCRGSNLLTVYDKDTLTVDDKMGEAEIDIKPYIDCLKMGLENLPNGCVVKRFSRTGQIVSLTRAIVSGTMEKSFKTCV</sequence>
<evidence type="ECO:0000256" key="5">
    <source>
        <dbReference type="ARBA" id="ARBA00023121"/>
    </source>
</evidence>
<reference evidence="7" key="1">
    <citation type="submission" date="2020-03" db="EMBL/GenBank/DDBJ databases">
        <title>A high-quality chromosome-level genome assembly of a woody plant with both climbing and erect habits, Rhamnella rubrinervis.</title>
        <authorList>
            <person name="Lu Z."/>
            <person name="Yang Y."/>
            <person name="Zhu X."/>
            <person name="Sun Y."/>
        </authorList>
    </citation>
    <scope>NUCLEOTIDE SEQUENCE</scope>
    <source>
        <strain evidence="7">BYM</strain>
        <tissue evidence="7">Leaf</tissue>
    </source>
</reference>
<evidence type="ECO:0000256" key="2">
    <source>
        <dbReference type="ARBA" id="ARBA00022468"/>
    </source>
</evidence>
<keyword evidence="6" id="KW-0472">Membrane</keyword>
<keyword evidence="4" id="KW-0106">Calcium</keyword>
<accession>A0A8K0GPG6</accession>
<evidence type="ECO:0000313" key="8">
    <source>
        <dbReference type="Proteomes" id="UP000796880"/>
    </source>
</evidence>
<evidence type="ECO:0000256" key="6">
    <source>
        <dbReference type="ARBA" id="ARBA00023136"/>
    </source>
</evidence>